<feature type="domain" description="Homologous-pairing protein 2 winged helix" evidence="6">
    <location>
        <begin position="26"/>
        <end position="84"/>
    </location>
</feature>
<gene>
    <name evidence="7" type="ORF">BGZ65_003506</name>
</gene>
<dbReference type="GO" id="GO:0003690">
    <property type="term" value="F:double-stranded DNA binding"/>
    <property type="evidence" value="ECO:0007669"/>
    <property type="project" value="TreeGrafter"/>
</dbReference>
<comment type="subcellular location">
    <subcellularLocation>
        <location evidence="1">Nucleus</location>
    </subcellularLocation>
</comment>
<sequence>MHRTHAKRKGLIVLSFTHSRTHKKSEKLVLDYLTKQNRPYSVTDIVSNLHAAVSKAECQRIMNALVEKDLVTAKLYGKQAIYVVRQDTIDTVTPEELAAIDNEITMLQSQITESRIRHKQLSSGYTALPQASALKIEERIHCAQKSSFSFLFIPP</sequence>
<protein>
    <recommendedName>
        <fullName evidence="6">Homologous-pairing protein 2 winged helix domain-containing protein</fullName>
    </recommendedName>
</protein>
<accession>A0A9P6MHQ7</accession>
<evidence type="ECO:0000256" key="3">
    <source>
        <dbReference type="ARBA" id="ARBA00023172"/>
    </source>
</evidence>
<dbReference type="GO" id="GO:0000794">
    <property type="term" value="C:condensed nuclear chromosome"/>
    <property type="evidence" value="ECO:0007669"/>
    <property type="project" value="TreeGrafter"/>
</dbReference>
<dbReference type="SUPFAM" id="SSF46785">
    <property type="entry name" value="Winged helix' DNA-binding domain"/>
    <property type="match status" value="1"/>
</dbReference>
<dbReference type="InterPro" id="IPR036390">
    <property type="entry name" value="WH_DNA-bd_sf"/>
</dbReference>
<dbReference type="GO" id="GO:0120231">
    <property type="term" value="C:DNA recombinase auxiliary factor complex"/>
    <property type="evidence" value="ECO:0007669"/>
    <property type="project" value="TreeGrafter"/>
</dbReference>
<dbReference type="PANTHER" id="PTHR15938:SF0">
    <property type="entry name" value="HOMOLOGOUS-PAIRING PROTEIN 2 HOMOLOG"/>
    <property type="match status" value="1"/>
</dbReference>
<keyword evidence="5" id="KW-0469">Meiosis</keyword>
<dbReference type="GO" id="GO:0010774">
    <property type="term" value="P:meiotic strand invasion involved in reciprocal meiotic recombination"/>
    <property type="evidence" value="ECO:0007669"/>
    <property type="project" value="TreeGrafter"/>
</dbReference>
<comment type="caution">
    <text evidence="7">The sequence shown here is derived from an EMBL/GenBank/DDBJ whole genome shotgun (WGS) entry which is preliminary data.</text>
</comment>
<evidence type="ECO:0000259" key="6">
    <source>
        <dbReference type="Pfam" id="PF07106"/>
    </source>
</evidence>
<proteinExistence type="inferred from homology"/>
<evidence type="ECO:0000256" key="1">
    <source>
        <dbReference type="ARBA" id="ARBA00004123"/>
    </source>
</evidence>
<dbReference type="PANTHER" id="PTHR15938">
    <property type="entry name" value="TBP-1 INTERACTING PROTEIN"/>
    <property type="match status" value="1"/>
</dbReference>
<dbReference type="GO" id="GO:0000709">
    <property type="term" value="P:meiotic joint molecule formation"/>
    <property type="evidence" value="ECO:0007669"/>
    <property type="project" value="TreeGrafter"/>
</dbReference>
<dbReference type="OrthoDB" id="272266at2759"/>
<organism evidence="7 8">
    <name type="scientific">Modicella reniformis</name>
    <dbReference type="NCBI Taxonomy" id="1440133"/>
    <lineage>
        <taxon>Eukaryota</taxon>
        <taxon>Fungi</taxon>
        <taxon>Fungi incertae sedis</taxon>
        <taxon>Mucoromycota</taxon>
        <taxon>Mortierellomycotina</taxon>
        <taxon>Mortierellomycetes</taxon>
        <taxon>Mortierellales</taxon>
        <taxon>Mortierellaceae</taxon>
        <taxon>Modicella</taxon>
    </lineage>
</organism>
<dbReference type="InterPro" id="IPR010776">
    <property type="entry name" value="Hop2_WH_dom"/>
</dbReference>
<name>A0A9P6MHQ7_9FUNG</name>
<keyword evidence="3" id="KW-0233">DNA recombination</keyword>
<dbReference type="GO" id="GO:0120230">
    <property type="term" value="F:recombinase activator activity"/>
    <property type="evidence" value="ECO:0007669"/>
    <property type="project" value="TreeGrafter"/>
</dbReference>
<evidence type="ECO:0000256" key="4">
    <source>
        <dbReference type="ARBA" id="ARBA00023242"/>
    </source>
</evidence>
<dbReference type="GO" id="GO:0007129">
    <property type="term" value="P:homologous chromosome pairing at meiosis"/>
    <property type="evidence" value="ECO:0007669"/>
    <property type="project" value="TreeGrafter"/>
</dbReference>
<dbReference type="EMBL" id="JAAAHW010000532">
    <property type="protein sequence ID" value="KAG0001418.1"/>
    <property type="molecule type" value="Genomic_DNA"/>
</dbReference>
<keyword evidence="8" id="KW-1185">Reference proteome</keyword>
<dbReference type="Proteomes" id="UP000749646">
    <property type="component" value="Unassembled WGS sequence"/>
</dbReference>
<evidence type="ECO:0000313" key="7">
    <source>
        <dbReference type="EMBL" id="KAG0001418.1"/>
    </source>
</evidence>
<keyword evidence="4" id="KW-0539">Nucleus</keyword>
<dbReference type="Pfam" id="PF07106">
    <property type="entry name" value="WHD_TBPIP"/>
    <property type="match status" value="1"/>
</dbReference>
<dbReference type="AlphaFoldDB" id="A0A9P6MHQ7"/>
<evidence type="ECO:0000256" key="2">
    <source>
        <dbReference type="ARBA" id="ARBA00007922"/>
    </source>
</evidence>
<evidence type="ECO:0000256" key="5">
    <source>
        <dbReference type="ARBA" id="ARBA00023254"/>
    </source>
</evidence>
<dbReference type="Gene3D" id="1.10.10.10">
    <property type="entry name" value="Winged helix-like DNA-binding domain superfamily/Winged helix DNA-binding domain"/>
    <property type="match status" value="1"/>
</dbReference>
<reference evidence="7" key="1">
    <citation type="journal article" date="2020" name="Fungal Divers.">
        <title>Resolving the Mortierellaceae phylogeny through synthesis of multi-gene phylogenetics and phylogenomics.</title>
        <authorList>
            <person name="Vandepol N."/>
            <person name="Liber J."/>
            <person name="Desiro A."/>
            <person name="Na H."/>
            <person name="Kennedy M."/>
            <person name="Barry K."/>
            <person name="Grigoriev I.V."/>
            <person name="Miller A.N."/>
            <person name="O'Donnell K."/>
            <person name="Stajich J.E."/>
            <person name="Bonito G."/>
        </authorList>
    </citation>
    <scope>NUCLEOTIDE SEQUENCE</scope>
    <source>
        <strain evidence="7">MES-2147</strain>
    </source>
</reference>
<dbReference type="InterPro" id="IPR036388">
    <property type="entry name" value="WH-like_DNA-bd_sf"/>
</dbReference>
<evidence type="ECO:0000313" key="8">
    <source>
        <dbReference type="Proteomes" id="UP000749646"/>
    </source>
</evidence>
<comment type="similarity">
    <text evidence="2">Belongs to the HOP2 family.</text>
</comment>